<evidence type="ECO:0000256" key="5">
    <source>
        <dbReference type="RuleBase" id="RU000461"/>
    </source>
</evidence>
<comment type="caution">
    <text evidence="7">The sequence shown here is derived from an EMBL/GenBank/DDBJ whole genome shotgun (WGS) entry which is preliminary data.</text>
</comment>
<keyword evidence="6" id="KW-0472">Membrane</keyword>
<dbReference type="GO" id="GO:0005506">
    <property type="term" value="F:iron ion binding"/>
    <property type="evidence" value="ECO:0007669"/>
    <property type="project" value="InterPro"/>
</dbReference>
<comment type="similarity">
    <text evidence="5">Belongs to the cytochrome P450 family.</text>
</comment>
<dbReference type="AlphaFoldDB" id="A0A8H7SPY3"/>
<evidence type="ECO:0000256" key="6">
    <source>
        <dbReference type="SAM" id="Phobius"/>
    </source>
</evidence>
<evidence type="ECO:0000313" key="7">
    <source>
        <dbReference type="EMBL" id="KAG2234674.1"/>
    </source>
</evidence>
<dbReference type="InterPro" id="IPR036396">
    <property type="entry name" value="Cyt_P450_sf"/>
</dbReference>
<dbReference type="PANTHER" id="PTHR46300:SF11">
    <property type="entry name" value="OXIDOREDUCTASE, PUTATIVE-RELATED"/>
    <property type="match status" value="1"/>
</dbReference>
<evidence type="ECO:0000256" key="2">
    <source>
        <dbReference type="ARBA" id="ARBA00023002"/>
    </source>
</evidence>
<dbReference type="EMBL" id="JAEPRE010000048">
    <property type="protein sequence ID" value="KAG2234674.1"/>
    <property type="molecule type" value="Genomic_DNA"/>
</dbReference>
<evidence type="ECO:0000256" key="4">
    <source>
        <dbReference type="PIRSR" id="PIRSR602401-1"/>
    </source>
</evidence>
<keyword evidence="5" id="KW-0503">Monooxygenase</keyword>
<dbReference type="Pfam" id="PF00067">
    <property type="entry name" value="p450"/>
    <property type="match status" value="1"/>
</dbReference>
<keyword evidence="1 4" id="KW-0479">Metal-binding</keyword>
<accession>A0A8H7SPY3</accession>
<dbReference type="InterPro" id="IPR002401">
    <property type="entry name" value="Cyt_P450_E_grp-I"/>
</dbReference>
<dbReference type="Gene3D" id="1.10.630.10">
    <property type="entry name" value="Cytochrome P450"/>
    <property type="match status" value="1"/>
</dbReference>
<sequence>MNFSLTTDQKSLLPVLGIATSVTLLYTTYRLLTPSPYKKIPIPGSRYPYVGHMFSLGSHPGDTIAAWHKDLGPIINIRMGVQDWILIDDPFLAHKVFVTNGAETSYRPHNVYGHDYHNVGGKGVSFSQPDGHWKVTRAAAKDLVARLLESTKTNGSVDPFVDLELYAMNVIVTTAFCKRYDTVTNADFIKLTKVTEQTNINCAVENDLSNFLPIVSLYDYFFGKQAYQKQFVENERNPFLRRLIEEARQEEGSNIVKSFAEDGFELTNDQELGIIADMLVGGNDTTSVTLCWNIAIMCNHPEIQQKVASEIDTFIERNGRTPTFKERDQVPYCIAVMKESMRYRTTTTFGLAHTSKNDLCVDGYLIPKNANIISSMESMHMNPTVYHQPTVFNPDRYLNSQKTMQASANGKIEDRDHFNFGWGRRICPAIYLAETEMFMAFIELFSTCFIEPIDNQMPNLQDKLSGGLTVFPKGYQVKFIKRA</sequence>
<protein>
    <recommendedName>
        <fullName evidence="9">Cytochrome P450</fullName>
    </recommendedName>
</protein>
<dbReference type="GO" id="GO:0004497">
    <property type="term" value="F:monooxygenase activity"/>
    <property type="evidence" value="ECO:0007669"/>
    <property type="project" value="UniProtKB-KW"/>
</dbReference>
<dbReference type="GO" id="GO:0020037">
    <property type="term" value="F:heme binding"/>
    <property type="evidence" value="ECO:0007669"/>
    <property type="project" value="InterPro"/>
</dbReference>
<dbReference type="InterPro" id="IPR017972">
    <property type="entry name" value="Cyt_P450_CS"/>
</dbReference>
<keyword evidence="6" id="KW-0812">Transmembrane</keyword>
<dbReference type="SUPFAM" id="SSF48264">
    <property type="entry name" value="Cytochrome P450"/>
    <property type="match status" value="1"/>
</dbReference>
<keyword evidence="6" id="KW-1133">Transmembrane helix</keyword>
<dbReference type="Proteomes" id="UP000613177">
    <property type="component" value="Unassembled WGS sequence"/>
</dbReference>
<evidence type="ECO:0000256" key="3">
    <source>
        <dbReference type="ARBA" id="ARBA00023004"/>
    </source>
</evidence>
<dbReference type="PROSITE" id="PS00086">
    <property type="entry name" value="CYTOCHROME_P450"/>
    <property type="match status" value="1"/>
</dbReference>
<dbReference type="InterPro" id="IPR001128">
    <property type="entry name" value="Cyt_P450"/>
</dbReference>
<evidence type="ECO:0000313" key="8">
    <source>
        <dbReference type="Proteomes" id="UP000613177"/>
    </source>
</evidence>
<feature type="binding site" description="axial binding residue" evidence="4">
    <location>
        <position position="427"/>
    </location>
    <ligand>
        <name>heme</name>
        <dbReference type="ChEBI" id="CHEBI:30413"/>
    </ligand>
    <ligandPart>
        <name>Fe</name>
        <dbReference type="ChEBI" id="CHEBI:18248"/>
    </ligandPart>
</feature>
<keyword evidence="4 5" id="KW-0349">Heme</keyword>
<evidence type="ECO:0000256" key="1">
    <source>
        <dbReference type="ARBA" id="ARBA00022723"/>
    </source>
</evidence>
<keyword evidence="8" id="KW-1185">Reference proteome</keyword>
<dbReference type="PANTHER" id="PTHR46300">
    <property type="entry name" value="P450, PUTATIVE (EUROFUNG)-RELATED-RELATED"/>
    <property type="match status" value="1"/>
</dbReference>
<organism evidence="7 8">
    <name type="scientific">Thamnidium elegans</name>
    <dbReference type="NCBI Taxonomy" id="101142"/>
    <lineage>
        <taxon>Eukaryota</taxon>
        <taxon>Fungi</taxon>
        <taxon>Fungi incertae sedis</taxon>
        <taxon>Mucoromycota</taxon>
        <taxon>Mucoromycotina</taxon>
        <taxon>Mucoromycetes</taxon>
        <taxon>Mucorales</taxon>
        <taxon>Mucorineae</taxon>
        <taxon>Mucoraceae</taxon>
        <taxon>Thamnidium</taxon>
    </lineage>
</organism>
<dbReference type="PRINTS" id="PR00463">
    <property type="entry name" value="EP450I"/>
</dbReference>
<evidence type="ECO:0008006" key="9">
    <source>
        <dbReference type="Google" id="ProtNLM"/>
    </source>
</evidence>
<gene>
    <name evidence="7" type="ORF">INT48_005826</name>
</gene>
<keyword evidence="3 4" id="KW-0408">Iron</keyword>
<keyword evidence="2 5" id="KW-0560">Oxidoreductase</keyword>
<dbReference type="InterPro" id="IPR050364">
    <property type="entry name" value="Cytochrome_P450_fung"/>
</dbReference>
<proteinExistence type="inferred from homology"/>
<dbReference type="GO" id="GO:0016705">
    <property type="term" value="F:oxidoreductase activity, acting on paired donors, with incorporation or reduction of molecular oxygen"/>
    <property type="evidence" value="ECO:0007669"/>
    <property type="project" value="InterPro"/>
</dbReference>
<dbReference type="PRINTS" id="PR00385">
    <property type="entry name" value="P450"/>
</dbReference>
<feature type="transmembrane region" description="Helical" evidence="6">
    <location>
        <begin position="12"/>
        <end position="32"/>
    </location>
</feature>
<comment type="cofactor">
    <cofactor evidence="4">
        <name>heme</name>
        <dbReference type="ChEBI" id="CHEBI:30413"/>
    </cofactor>
</comment>
<reference evidence="7" key="1">
    <citation type="submission" date="2021-01" db="EMBL/GenBank/DDBJ databases">
        <title>Metabolic potential, ecology and presence of endohyphal bacteria is reflected in genomic diversity of Mucoromycotina.</title>
        <authorList>
            <person name="Muszewska A."/>
            <person name="Okrasinska A."/>
            <person name="Steczkiewicz K."/>
            <person name="Drgas O."/>
            <person name="Orlowska M."/>
            <person name="Perlinska-Lenart U."/>
            <person name="Aleksandrzak-Piekarczyk T."/>
            <person name="Szatraj K."/>
            <person name="Zielenkiewicz U."/>
            <person name="Pilsyk S."/>
            <person name="Malc E."/>
            <person name="Mieczkowski P."/>
            <person name="Kruszewska J.S."/>
            <person name="Biernat P."/>
            <person name="Pawlowska J."/>
        </authorList>
    </citation>
    <scope>NUCLEOTIDE SEQUENCE</scope>
    <source>
        <strain evidence="7">WA0000018081</strain>
    </source>
</reference>
<name>A0A8H7SPY3_9FUNG</name>